<feature type="transmembrane region" description="Helical" evidence="6">
    <location>
        <begin position="38"/>
        <end position="57"/>
    </location>
</feature>
<dbReference type="InterPro" id="IPR011701">
    <property type="entry name" value="MFS"/>
</dbReference>
<dbReference type="CDD" id="cd06173">
    <property type="entry name" value="MFS_MefA_like"/>
    <property type="match status" value="1"/>
</dbReference>
<evidence type="ECO:0000259" key="7">
    <source>
        <dbReference type="PROSITE" id="PS50850"/>
    </source>
</evidence>
<keyword evidence="3 6" id="KW-0812">Transmembrane</keyword>
<organism evidence="8 9">
    <name type="scientific">Kitasatospora phosalacinea</name>
    <dbReference type="NCBI Taxonomy" id="2065"/>
    <lineage>
        <taxon>Bacteria</taxon>
        <taxon>Bacillati</taxon>
        <taxon>Actinomycetota</taxon>
        <taxon>Actinomycetes</taxon>
        <taxon>Kitasatosporales</taxon>
        <taxon>Streptomycetaceae</taxon>
        <taxon>Kitasatospora</taxon>
    </lineage>
</organism>
<dbReference type="SUPFAM" id="SSF103473">
    <property type="entry name" value="MFS general substrate transporter"/>
    <property type="match status" value="1"/>
</dbReference>
<dbReference type="Proteomes" id="UP001165041">
    <property type="component" value="Unassembled WGS sequence"/>
</dbReference>
<evidence type="ECO:0000256" key="4">
    <source>
        <dbReference type="ARBA" id="ARBA00022989"/>
    </source>
</evidence>
<evidence type="ECO:0000256" key="6">
    <source>
        <dbReference type="SAM" id="Phobius"/>
    </source>
</evidence>
<sequence length="403" mass="40817">MFSRGFTTLWASVTISSLGDGMRFVALPLLAVGLTDDARLIALVALAGQLPPLLLALPAGVWADRADRRRMLLRSDVARALVVGALAVAVAADAARIGWLVLAAALLGAGEVVHGAGWSGMVPALVPPAGRARANSRLQAGALIADTLLGTPLGAVLFGLAATLPLVVDSLSFAAAAALLLLLRGDFRPGGAEPPPARAPLGHQVAEALRWLRGRPVLFRLCLARGLTGAVASGLIAVLVLYASRAQRLGPTGFALLVAAFAVGGLLGSTVTPRLLHRWGVRTTVVVGVLGSAGCALLVALAPTPAVAALAVAGYGATDFAWAIGGVTLRQSQIPSRLLGRVSMVYQLVFSAAGASGAALAGLLAHQWGVRAPYFAGAALLLAVPLLLPGARREAEGWALAGG</sequence>
<gene>
    <name evidence="8" type="ORF">Kpho02_54460</name>
</gene>
<reference evidence="8" key="1">
    <citation type="submission" date="2023-02" db="EMBL/GenBank/DDBJ databases">
        <title>Kitasatospora phosalacinea NBRC 14627.</title>
        <authorList>
            <person name="Ichikawa N."/>
            <person name="Sato H."/>
            <person name="Tonouchi N."/>
        </authorList>
    </citation>
    <scope>NUCLEOTIDE SEQUENCE</scope>
    <source>
        <strain evidence="8">NBRC 14627</strain>
    </source>
</reference>
<evidence type="ECO:0000256" key="5">
    <source>
        <dbReference type="ARBA" id="ARBA00023136"/>
    </source>
</evidence>
<dbReference type="AlphaFoldDB" id="A0A9W6QAE8"/>
<evidence type="ECO:0000313" key="9">
    <source>
        <dbReference type="Proteomes" id="UP001165041"/>
    </source>
</evidence>
<comment type="caution">
    <text evidence="8">The sequence shown here is derived from an EMBL/GenBank/DDBJ whole genome shotgun (WGS) entry which is preliminary data.</text>
</comment>
<proteinExistence type="predicted"/>
<protein>
    <submittedName>
        <fullName evidence="8">MFS transporter</fullName>
    </submittedName>
</protein>
<keyword evidence="5 6" id="KW-0472">Membrane</keyword>
<evidence type="ECO:0000256" key="3">
    <source>
        <dbReference type="ARBA" id="ARBA00022692"/>
    </source>
</evidence>
<feature type="transmembrane region" description="Helical" evidence="6">
    <location>
        <begin position="249"/>
        <end position="267"/>
    </location>
</feature>
<dbReference type="RefSeq" id="WP_285738792.1">
    <property type="nucleotide sequence ID" value="NZ_BSSA01000022.1"/>
</dbReference>
<feature type="transmembrane region" description="Helical" evidence="6">
    <location>
        <begin position="371"/>
        <end position="388"/>
    </location>
</feature>
<dbReference type="GO" id="GO:0022857">
    <property type="term" value="F:transmembrane transporter activity"/>
    <property type="evidence" value="ECO:0007669"/>
    <property type="project" value="InterPro"/>
</dbReference>
<keyword evidence="2" id="KW-1003">Cell membrane</keyword>
<dbReference type="EMBL" id="BSSA01000022">
    <property type="protein sequence ID" value="GLW73147.1"/>
    <property type="molecule type" value="Genomic_DNA"/>
</dbReference>
<dbReference type="PROSITE" id="PS50850">
    <property type="entry name" value="MFS"/>
    <property type="match status" value="1"/>
</dbReference>
<dbReference type="PANTHER" id="PTHR23513">
    <property type="entry name" value="INTEGRAL MEMBRANE EFFLUX PROTEIN-RELATED"/>
    <property type="match status" value="1"/>
</dbReference>
<feature type="transmembrane region" description="Helical" evidence="6">
    <location>
        <begin position="77"/>
        <end position="95"/>
    </location>
</feature>
<feature type="transmembrane region" description="Helical" evidence="6">
    <location>
        <begin position="164"/>
        <end position="183"/>
    </location>
</feature>
<feature type="transmembrane region" description="Helical" evidence="6">
    <location>
        <begin position="345"/>
        <end position="365"/>
    </location>
</feature>
<feature type="transmembrane region" description="Helical" evidence="6">
    <location>
        <begin position="306"/>
        <end position="324"/>
    </location>
</feature>
<name>A0A9W6QAE8_9ACTN</name>
<feature type="transmembrane region" description="Helical" evidence="6">
    <location>
        <begin position="217"/>
        <end position="243"/>
    </location>
</feature>
<feature type="transmembrane region" description="Helical" evidence="6">
    <location>
        <begin position="279"/>
        <end position="300"/>
    </location>
</feature>
<keyword evidence="4 6" id="KW-1133">Transmembrane helix</keyword>
<evidence type="ECO:0000256" key="2">
    <source>
        <dbReference type="ARBA" id="ARBA00022475"/>
    </source>
</evidence>
<dbReference type="PANTHER" id="PTHR23513:SF6">
    <property type="entry name" value="MAJOR FACILITATOR SUPERFAMILY ASSOCIATED DOMAIN-CONTAINING PROTEIN"/>
    <property type="match status" value="1"/>
</dbReference>
<comment type="subcellular location">
    <subcellularLocation>
        <location evidence="1">Cell membrane</location>
        <topology evidence="1">Multi-pass membrane protein</topology>
    </subcellularLocation>
</comment>
<feature type="domain" description="Major facilitator superfamily (MFS) profile" evidence="7">
    <location>
        <begin position="218"/>
        <end position="403"/>
    </location>
</feature>
<dbReference type="Gene3D" id="1.20.1250.20">
    <property type="entry name" value="MFS general substrate transporter like domains"/>
    <property type="match status" value="1"/>
</dbReference>
<dbReference type="InterPro" id="IPR020846">
    <property type="entry name" value="MFS_dom"/>
</dbReference>
<dbReference type="Pfam" id="PF07690">
    <property type="entry name" value="MFS_1"/>
    <property type="match status" value="1"/>
</dbReference>
<dbReference type="InterPro" id="IPR036259">
    <property type="entry name" value="MFS_trans_sf"/>
</dbReference>
<evidence type="ECO:0000256" key="1">
    <source>
        <dbReference type="ARBA" id="ARBA00004651"/>
    </source>
</evidence>
<evidence type="ECO:0000313" key="8">
    <source>
        <dbReference type="EMBL" id="GLW73147.1"/>
    </source>
</evidence>
<dbReference type="GO" id="GO:0005886">
    <property type="term" value="C:plasma membrane"/>
    <property type="evidence" value="ECO:0007669"/>
    <property type="project" value="UniProtKB-SubCell"/>
</dbReference>
<accession>A0A9W6QAE8</accession>